<comment type="caution">
    <text evidence="1">The sequence shown here is derived from an EMBL/GenBank/DDBJ whole genome shotgun (WGS) entry which is preliminary data.</text>
</comment>
<dbReference type="Gene3D" id="3.50.50.60">
    <property type="entry name" value="FAD/NAD(P)-binding domain"/>
    <property type="match status" value="1"/>
</dbReference>
<evidence type="ECO:0000313" key="2">
    <source>
        <dbReference type="Proteomes" id="UP001595696"/>
    </source>
</evidence>
<dbReference type="InterPro" id="IPR036188">
    <property type="entry name" value="FAD/NAD-bd_sf"/>
</dbReference>
<dbReference type="SUPFAM" id="SSF51905">
    <property type="entry name" value="FAD/NAD(P)-binding domain"/>
    <property type="match status" value="1"/>
</dbReference>
<proteinExistence type="predicted"/>
<dbReference type="PANTHER" id="PTHR39757">
    <property type="match status" value="1"/>
</dbReference>
<dbReference type="PANTHER" id="PTHR39757:SF5">
    <property type="entry name" value="OS02G0190600 PROTEIN"/>
    <property type="match status" value="1"/>
</dbReference>
<organism evidence="1 2">
    <name type="scientific">Nocardia jiangsuensis</name>
    <dbReference type="NCBI Taxonomy" id="1691563"/>
    <lineage>
        <taxon>Bacteria</taxon>
        <taxon>Bacillati</taxon>
        <taxon>Actinomycetota</taxon>
        <taxon>Actinomycetes</taxon>
        <taxon>Mycobacteriales</taxon>
        <taxon>Nocardiaceae</taxon>
        <taxon>Nocardia</taxon>
    </lineage>
</organism>
<sequence>MADSAHGPFDVVVCGQGPAGRALAHRCLAHGRTVAVVDPAPERRWRATYAVWADELPDWLDRAVVAATVPEPVAWGRIEHRLDRAYAVLDTGRLQRALAPAGAAVFADRATRLTPHGVTLASGAELRGERVIDARGLRRDPARAEQTAHGVLVPADRVRGTETLFMDWRGDNGADPAAPPSFLYAVPLGPDTVLLEETCLAGRPALDDAELRRRLHHRLAARDIPLTGAEEIERVRFPVQGGQPGPERFGAAGGLLHPATGYSVAAALAAADTVATGGTLWTPRARAVAALRAAGLRALLALPPERVPDFFDAFFTLPPQRQRAYLSGPDDLAGVLAAMAGLFPQLPRRTRLAVARATLDLRVRSQRPGGSAMME</sequence>
<accession>A0ABV8DYG4</accession>
<gene>
    <name evidence="1" type="ORF">ACFO0B_23380</name>
</gene>
<name>A0ABV8DYG4_9NOCA</name>
<dbReference type="EMBL" id="JBHSAX010000019">
    <property type="protein sequence ID" value="MFC3964940.1"/>
    <property type="molecule type" value="Genomic_DNA"/>
</dbReference>
<dbReference type="RefSeq" id="WP_378614707.1">
    <property type="nucleotide sequence ID" value="NZ_JBHSAX010000019.1"/>
</dbReference>
<keyword evidence="2" id="KW-1185">Reference proteome</keyword>
<evidence type="ECO:0000313" key="1">
    <source>
        <dbReference type="EMBL" id="MFC3964940.1"/>
    </source>
</evidence>
<reference evidence="2" key="1">
    <citation type="journal article" date="2019" name="Int. J. Syst. Evol. Microbiol.">
        <title>The Global Catalogue of Microorganisms (GCM) 10K type strain sequencing project: providing services to taxonomists for standard genome sequencing and annotation.</title>
        <authorList>
            <consortium name="The Broad Institute Genomics Platform"/>
            <consortium name="The Broad Institute Genome Sequencing Center for Infectious Disease"/>
            <person name="Wu L."/>
            <person name="Ma J."/>
        </authorList>
    </citation>
    <scope>NUCLEOTIDE SEQUENCE [LARGE SCALE GENOMIC DNA]</scope>
    <source>
        <strain evidence="2">CGMCC 4.7330</strain>
    </source>
</reference>
<dbReference type="Proteomes" id="UP001595696">
    <property type="component" value="Unassembled WGS sequence"/>
</dbReference>
<dbReference type="Pfam" id="PF05834">
    <property type="entry name" value="Lycopene_cycl"/>
    <property type="match status" value="1"/>
</dbReference>
<protein>
    <submittedName>
        <fullName evidence="1">Lycopene cyclase family protein</fullName>
    </submittedName>
</protein>